<evidence type="ECO:0000256" key="1">
    <source>
        <dbReference type="SAM" id="Coils"/>
    </source>
</evidence>
<feature type="non-terminal residue" evidence="3">
    <location>
        <position position="1"/>
    </location>
</feature>
<protein>
    <submittedName>
        <fullName evidence="3">Uncharacterized protein</fullName>
    </submittedName>
</protein>
<feature type="compositionally biased region" description="Polar residues" evidence="2">
    <location>
        <begin position="511"/>
        <end position="526"/>
    </location>
</feature>
<feature type="region of interest" description="Disordered" evidence="2">
    <location>
        <begin position="455"/>
        <end position="553"/>
    </location>
</feature>
<reference evidence="3" key="1">
    <citation type="submission" date="2015-11" db="EMBL/GenBank/DDBJ databases">
        <title>De novo transcriptome assembly of four potential Pierce s Disease insect vectors from Arizona vineyards.</title>
        <authorList>
            <person name="Tassone E.E."/>
        </authorList>
    </citation>
    <scope>NUCLEOTIDE SEQUENCE</scope>
</reference>
<feature type="region of interest" description="Disordered" evidence="2">
    <location>
        <begin position="1"/>
        <end position="45"/>
    </location>
</feature>
<feature type="compositionally biased region" description="Basic residues" evidence="2">
    <location>
        <begin position="473"/>
        <end position="482"/>
    </location>
</feature>
<feature type="compositionally biased region" description="Basic and acidic residues" evidence="2">
    <location>
        <begin position="463"/>
        <end position="472"/>
    </location>
</feature>
<gene>
    <name evidence="3" type="ORF">g.5528</name>
</gene>
<organism evidence="3">
    <name type="scientific">Cuerna arida</name>
    <dbReference type="NCBI Taxonomy" id="1464854"/>
    <lineage>
        <taxon>Eukaryota</taxon>
        <taxon>Metazoa</taxon>
        <taxon>Ecdysozoa</taxon>
        <taxon>Arthropoda</taxon>
        <taxon>Hexapoda</taxon>
        <taxon>Insecta</taxon>
        <taxon>Pterygota</taxon>
        <taxon>Neoptera</taxon>
        <taxon>Paraneoptera</taxon>
        <taxon>Hemiptera</taxon>
        <taxon>Auchenorrhyncha</taxon>
        <taxon>Membracoidea</taxon>
        <taxon>Cicadellidae</taxon>
        <taxon>Cicadellinae</taxon>
        <taxon>Proconiini</taxon>
        <taxon>Cuerna</taxon>
    </lineage>
</organism>
<feature type="compositionally biased region" description="Polar residues" evidence="2">
    <location>
        <begin position="532"/>
        <end position="547"/>
    </location>
</feature>
<evidence type="ECO:0000256" key="2">
    <source>
        <dbReference type="SAM" id="MobiDB-lite"/>
    </source>
</evidence>
<feature type="region of interest" description="Disordered" evidence="2">
    <location>
        <begin position="323"/>
        <end position="370"/>
    </location>
</feature>
<evidence type="ECO:0000313" key="3">
    <source>
        <dbReference type="EMBL" id="JAS58857.1"/>
    </source>
</evidence>
<name>A0A1B6G8U5_9HEMI</name>
<dbReference type="AlphaFoldDB" id="A0A1B6G8U5"/>
<feature type="non-terminal residue" evidence="3">
    <location>
        <position position="553"/>
    </location>
</feature>
<feature type="compositionally biased region" description="Polar residues" evidence="2">
    <location>
        <begin position="340"/>
        <end position="357"/>
    </location>
</feature>
<keyword evidence="1" id="KW-0175">Coiled coil</keyword>
<feature type="coiled-coil region" evidence="1">
    <location>
        <begin position="291"/>
        <end position="321"/>
    </location>
</feature>
<accession>A0A1B6G8U5</accession>
<dbReference type="EMBL" id="GECZ01010912">
    <property type="protein sequence ID" value="JAS58857.1"/>
    <property type="molecule type" value="Transcribed_RNA"/>
</dbReference>
<proteinExistence type="predicted"/>
<sequence>NKTRWRPLSLVDPPTSNSHCDKEPEMRNESANMPKLSNGSSYRRNGGQYEHRIKDRRQTAAQFNEAEYTKITTPRQDVLFKKDYANKRRYFSNAHNGMANSSNNNMAPMASYNMALDNGDPMKAQYLDANMAQAQSAPICFDNGINGLSAINGINGADFDDAGYSYYGPGIAAGPGPHPSTYFDSNNGILYAAPAQTVCVINPFYNPTFVQTNLQSLNSDQFNGTLMNGNSDYDDMKMIDDNDLSSMSSMTSPTAELSTKKPELKIEAISETQVSVGKTVYRLDAEEFIPQAIREQQLKQQQEQQEQLQKQQQEENKISVEQTVTKQQHNQKDAKKPLKTTPSYSSVATSTSAPTQISAKVPKSKKAAAPSVAKTAVRKQLTPKEALVAVESKEMAAQSNCNVAMRKPVESDEWIVATSHRKRRSLMAQQRSCDVEPPTIAQEVVTADNVEVATPFAKSVSISDEKKPVDNKSKKKNKKKGGAKTDSISSTEEGPKTVMKPTEKPLPIENNAPTTPQTKNRQSAVSNGAPATPTSSNNSNGSAQIAKQGSAKK</sequence>
<feature type="compositionally biased region" description="Basic and acidic residues" evidence="2">
    <location>
        <begin position="19"/>
        <end position="28"/>
    </location>
</feature>
<feature type="compositionally biased region" description="Polar residues" evidence="2">
    <location>
        <begin position="29"/>
        <end position="43"/>
    </location>
</feature>